<feature type="transmembrane region" description="Helical" evidence="7">
    <location>
        <begin position="196"/>
        <end position="217"/>
    </location>
</feature>
<evidence type="ECO:0000256" key="5">
    <source>
        <dbReference type="ARBA" id="ARBA00023136"/>
    </source>
</evidence>
<dbReference type="Gene3D" id="1.10.630.10">
    <property type="entry name" value="Cytochrome P450"/>
    <property type="match status" value="1"/>
</dbReference>
<feature type="transmembrane region" description="Helical" evidence="7">
    <location>
        <begin position="494"/>
        <end position="513"/>
    </location>
</feature>
<dbReference type="InterPro" id="IPR011701">
    <property type="entry name" value="MFS"/>
</dbReference>
<name>A0A8B8AVA3_CRAVI</name>
<evidence type="ECO:0000256" key="6">
    <source>
        <dbReference type="PIRSR" id="PIRSR602401-1"/>
    </source>
</evidence>
<keyword evidence="6" id="KW-0408">Iron</keyword>
<comment type="similarity">
    <text evidence="2">Belongs to the cytochrome P450 family.</text>
</comment>
<feature type="transmembrane region" description="Helical" evidence="7">
    <location>
        <begin position="406"/>
        <end position="424"/>
    </location>
</feature>
<feature type="domain" description="Major facilitator superfamily (MFS) profile" evidence="8">
    <location>
        <begin position="91"/>
        <end position="518"/>
    </location>
</feature>
<organism evidence="9 10">
    <name type="scientific">Crassostrea virginica</name>
    <name type="common">Eastern oyster</name>
    <dbReference type="NCBI Taxonomy" id="6565"/>
    <lineage>
        <taxon>Eukaryota</taxon>
        <taxon>Metazoa</taxon>
        <taxon>Spiralia</taxon>
        <taxon>Lophotrochozoa</taxon>
        <taxon>Mollusca</taxon>
        <taxon>Bivalvia</taxon>
        <taxon>Autobranchia</taxon>
        <taxon>Pteriomorphia</taxon>
        <taxon>Ostreida</taxon>
        <taxon>Ostreoidea</taxon>
        <taxon>Ostreidae</taxon>
        <taxon>Crassostrea</taxon>
    </lineage>
</organism>
<sequence length="1075" mass="121488">MHFDDLLKTLGELGHYQRTRLFLICLVSIVCAFHAMNMVFVGANPKKKCEIPQVNLSSVKNVSADQWRTFLRSADEDACEIYNPDEVYESITNGSSTIQELTAAGTNVTFSKVQCSDWQFSQDVYGSTIVTQFYLVCDSAWLRSTSKTLYFFGRLLGAVVFGQLSDIFGRRPMFFAGLLMLLVVGCVAAASPSMFVFIPFYILQGAAQTGLFLVAYTMCTELVGPSYRVLAGFLIQGFYSIGYMALSGVAYLIYDWRYIEVAITVPVVLFAAYLCILPESIRWLLSKGRVEDAKVIIKKVAATNKVSITEEMLEDLSSSCEKQKEAAIDDRKYTFVDLFRPFRMLILSLNVWFNWLVNAMVYYGLALGTDNLGGDPYINFMIAGAVEIPAYIMCVLLLNRVGRKKPLTVTMIFGGISCIASAFVPKDLVAFKVTLAMLGKFGITASYAIIYLMAAEVFPTVVRNIGMGISSMSARIGGMLAPQILDLRVFWDPLPLLVFGVLSSVAGGLALFLPETNGRPLPQTIEDVTHPDKLKHRDEMTLEITPNGTKEQGKESYAYNRMRKGTHLSRYGRLHSLRNLTLPNETKARSFKDLPSTSKTLQDVPGPKGIYNLPFVGSALEMYPYMKNRDSHLYFLELYKKYGTMVRIRLGPQKCLILFDPELISQTIAHEGIYPERFPVPIMDSYVKRTHRCMLSQQNGPEWQSYRSAAQQSIKPNVIKHYVESQAQCAEDLVTWIGIHGNNNPKVKDAFRRFSADANSVVTFDKKMGFLASLEKPVPELEHFLHSIQQFMDSIGESIFSLPWYKFWRTKTYMEFENATETVYRISGKSIDAVRHELESQDRESYTDESDLTVLKLLLRDERITNEIVTNLMAAFVFAGIEQVSQFLMWMFWLLGKSPEKQEKLYQEILTNVGSSAPTASHLGYLPYLKACIKESFRCVPPLATGIARILPKDTEIGGYLIPARTTIFFGNNTLSRAGELFEDPEHFLPERWLEGTKDPQTQRLMGLCVLPFGIGKRNCLGRRFAEQEIHLATIKILQNFIVEITEDCQNVRPKYTMFAEPDTPIKFNFTRRPC</sequence>
<keyword evidence="3 7" id="KW-0812">Transmembrane</keyword>
<comment type="cofactor">
    <cofactor evidence="6">
        <name>heme</name>
        <dbReference type="ChEBI" id="CHEBI:30413"/>
    </cofactor>
</comment>
<proteinExistence type="inferred from homology"/>
<dbReference type="PROSITE" id="PS50850">
    <property type="entry name" value="MFS"/>
    <property type="match status" value="1"/>
</dbReference>
<evidence type="ECO:0000256" key="3">
    <source>
        <dbReference type="ARBA" id="ARBA00022692"/>
    </source>
</evidence>
<dbReference type="GO" id="GO:0016020">
    <property type="term" value="C:membrane"/>
    <property type="evidence" value="ECO:0007669"/>
    <property type="project" value="UniProtKB-SubCell"/>
</dbReference>
<dbReference type="AlphaFoldDB" id="A0A8B8AVA3"/>
<feature type="transmembrane region" description="Helical" evidence="7">
    <location>
        <begin position="258"/>
        <end position="277"/>
    </location>
</feature>
<dbReference type="PRINTS" id="PR00385">
    <property type="entry name" value="P450"/>
</dbReference>
<evidence type="ECO:0000259" key="8">
    <source>
        <dbReference type="PROSITE" id="PS50850"/>
    </source>
</evidence>
<dbReference type="GO" id="GO:0016705">
    <property type="term" value="F:oxidoreductase activity, acting on paired donors, with incorporation or reduction of molecular oxygen"/>
    <property type="evidence" value="ECO:0007669"/>
    <property type="project" value="InterPro"/>
</dbReference>
<dbReference type="Proteomes" id="UP000694844">
    <property type="component" value="Chromosome 7"/>
</dbReference>
<dbReference type="InterPro" id="IPR020846">
    <property type="entry name" value="MFS_dom"/>
</dbReference>
<evidence type="ECO:0000256" key="4">
    <source>
        <dbReference type="ARBA" id="ARBA00022989"/>
    </source>
</evidence>
<reference evidence="10" key="1">
    <citation type="submission" date="2025-08" db="UniProtKB">
        <authorList>
            <consortium name="RefSeq"/>
        </authorList>
    </citation>
    <scope>IDENTIFICATION</scope>
    <source>
        <tissue evidence="10">Whole sample</tissue>
    </source>
</reference>
<evidence type="ECO:0000313" key="10">
    <source>
        <dbReference type="RefSeq" id="XP_022295031.1"/>
    </source>
</evidence>
<dbReference type="CDD" id="cd17317">
    <property type="entry name" value="MFS_SLC22"/>
    <property type="match status" value="1"/>
</dbReference>
<dbReference type="PROSITE" id="PS00086">
    <property type="entry name" value="CYTOCHROME_P450"/>
    <property type="match status" value="1"/>
</dbReference>
<feature type="transmembrane region" description="Helical" evidence="7">
    <location>
        <begin position="20"/>
        <end position="43"/>
    </location>
</feature>
<keyword evidence="5 7" id="KW-0472">Membrane</keyword>
<feature type="transmembrane region" description="Helical" evidence="7">
    <location>
        <begin position="229"/>
        <end position="252"/>
    </location>
</feature>
<feature type="transmembrane region" description="Helical" evidence="7">
    <location>
        <begin position="173"/>
        <end position="190"/>
    </location>
</feature>
<dbReference type="InterPro" id="IPR001128">
    <property type="entry name" value="Cyt_P450"/>
</dbReference>
<dbReference type="OrthoDB" id="5141738at2759"/>
<keyword evidence="6" id="KW-0479">Metal-binding</keyword>
<dbReference type="PANTHER" id="PTHR24064">
    <property type="entry name" value="SOLUTE CARRIER FAMILY 22 MEMBER"/>
    <property type="match status" value="1"/>
</dbReference>
<dbReference type="SUPFAM" id="SSF48264">
    <property type="entry name" value="Cytochrome P450"/>
    <property type="match status" value="1"/>
</dbReference>
<dbReference type="InterPro" id="IPR036259">
    <property type="entry name" value="MFS_trans_sf"/>
</dbReference>
<dbReference type="Gene3D" id="1.20.1250.20">
    <property type="entry name" value="MFS general substrate transporter like domains"/>
    <property type="match status" value="1"/>
</dbReference>
<evidence type="ECO:0000256" key="1">
    <source>
        <dbReference type="ARBA" id="ARBA00004141"/>
    </source>
</evidence>
<comment type="subcellular location">
    <subcellularLocation>
        <location evidence="1">Membrane</location>
        <topology evidence="1">Multi-pass membrane protein</topology>
    </subcellularLocation>
</comment>
<dbReference type="KEGG" id="cvn:111105150"/>
<keyword evidence="6" id="KW-0349">Heme</keyword>
<feature type="binding site" description="axial binding residue" evidence="6">
    <location>
        <position position="1020"/>
    </location>
    <ligand>
        <name>heme</name>
        <dbReference type="ChEBI" id="CHEBI:30413"/>
    </ligand>
    <ligandPart>
        <name>Fe</name>
        <dbReference type="ChEBI" id="CHEBI:18248"/>
    </ligandPart>
</feature>
<dbReference type="Pfam" id="PF00067">
    <property type="entry name" value="p450"/>
    <property type="match status" value="1"/>
</dbReference>
<dbReference type="GO" id="GO:0020037">
    <property type="term" value="F:heme binding"/>
    <property type="evidence" value="ECO:0007669"/>
    <property type="project" value="InterPro"/>
</dbReference>
<evidence type="ECO:0000313" key="9">
    <source>
        <dbReference type="Proteomes" id="UP000694844"/>
    </source>
</evidence>
<protein>
    <submittedName>
        <fullName evidence="10">Uncharacterized protein LOC111105150</fullName>
    </submittedName>
</protein>
<dbReference type="GO" id="GO:0005506">
    <property type="term" value="F:iron ion binding"/>
    <property type="evidence" value="ECO:0007669"/>
    <property type="project" value="InterPro"/>
</dbReference>
<dbReference type="InterPro" id="IPR017972">
    <property type="entry name" value="Cyt_P450_CS"/>
</dbReference>
<evidence type="ECO:0000256" key="2">
    <source>
        <dbReference type="ARBA" id="ARBA00010617"/>
    </source>
</evidence>
<feature type="transmembrane region" description="Helical" evidence="7">
    <location>
        <begin position="377"/>
        <end position="399"/>
    </location>
</feature>
<dbReference type="Pfam" id="PF07690">
    <property type="entry name" value="MFS_1"/>
    <property type="match status" value="1"/>
</dbReference>
<dbReference type="SUPFAM" id="SSF103473">
    <property type="entry name" value="MFS general substrate transporter"/>
    <property type="match status" value="1"/>
</dbReference>
<accession>A0A8B8AVA3</accession>
<feature type="transmembrane region" description="Helical" evidence="7">
    <location>
        <begin position="344"/>
        <end position="365"/>
    </location>
</feature>
<dbReference type="PRINTS" id="PR00463">
    <property type="entry name" value="EP450I"/>
</dbReference>
<dbReference type="CDD" id="cd11054">
    <property type="entry name" value="CYP24A1-like"/>
    <property type="match status" value="1"/>
</dbReference>
<dbReference type="GO" id="GO:0004497">
    <property type="term" value="F:monooxygenase activity"/>
    <property type="evidence" value="ECO:0007669"/>
    <property type="project" value="InterPro"/>
</dbReference>
<dbReference type="GeneID" id="111105150"/>
<gene>
    <name evidence="10" type="primary">LOC111105150</name>
</gene>
<dbReference type="InterPro" id="IPR036396">
    <property type="entry name" value="Cyt_P450_sf"/>
</dbReference>
<dbReference type="GO" id="GO:0022857">
    <property type="term" value="F:transmembrane transporter activity"/>
    <property type="evidence" value="ECO:0007669"/>
    <property type="project" value="InterPro"/>
</dbReference>
<feature type="transmembrane region" description="Helical" evidence="7">
    <location>
        <begin position="444"/>
        <end position="462"/>
    </location>
</feature>
<dbReference type="RefSeq" id="XP_022295031.1">
    <property type="nucleotide sequence ID" value="XM_022439323.1"/>
</dbReference>
<evidence type="ECO:0000256" key="7">
    <source>
        <dbReference type="SAM" id="Phobius"/>
    </source>
</evidence>
<dbReference type="InterPro" id="IPR002401">
    <property type="entry name" value="Cyt_P450_E_grp-I"/>
</dbReference>
<keyword evidence="4 7" id="KW-1133">Transmembrane helix</keyword>
<keyword evidence="9" id="KW-1185">Reference proteome</keyword>